<dbReference type="InterPro" id="IPR003374">
    <property type="entry name" value="ApbE-like_sf"/>
</dbReference>
<dbReference type="RefSeq" id="WP_048170878.1">
    <property type="nucleotide sequence ID" value="NZ_CP009506.1"/>
</dbReference>
<dbReference type="PATRIC" id="fig|1434120.4.peg.1498"/>
<name>A0A0E3L848_9EURY</name>
<dbReference type="EMBL" id="CP009506">
    <property type="protein sequence ID" value="AKB27896.1"/>
    <property type="molecule type" value="Genomic_DNA"/>
</dbReference>
<accession>A0A0E3L848</accession>
<gene>
    <name evidence="2" type="ORF">MSSIT_1177</name>
</gene>
<comment type="similarity">
    <text evidence="1">Belongs to the UPF0280 family.</text>
</comment>
<evidence type="ECO:0000313" key="3">
    <source>
        <dbReference type="Proteomes" id="UP000033111"/>
    </source>
</evidence>
<dbReference type="SUPFAM" id="SSF143631">
    <property type="entry name" value="ApbE-like"/>
    <property type="match status" value="1"/>
</dbReference>
<dbReference type="KEGG" id="msw:MSSIT_1177"/>
<dbReference type="PIRSF" id="PIRSF006421">
    <property type="entry name" value="UCP006421"/>
    <property type="match status" value="1"/>
</dbReference>
<organism evidence="2 3">
    <name type="scientific">Methanosarcina siciliae T4/M</name>
    <dbReference type="NCBI Taxonomy" id="1434120"/>
    <lineage>
        <taxon>Archaea</taxon>
        <taxon>Methanobacteriati</taxon>
        <taxon>Methanobacteriota</taxon>
        <taxon>Stenosarchaea group</taxon>
        <taxon>Methanomicrobia</taxon>
        <taxon>Methanosarcinales</taxon>
        <taxon>Methanosarcinaceae</taxon>
        <taxon>Methanosarcina</taxon>
    </lineage>
</organism>
<keyword evidence="3" id="KW-1185">Reference proteome</keyword>
<dbReference type="InterPro" id="IPR037456">
    <property type="entry name" value="MA1715-like"/>
</dbReference>
<dbReference type="Gene3D" id="3.10.520.10">
    <property type="entry name" value="ApbE-like domains"/>
    <property type="match status" value="1"/>
</dbReference>
<dbReference type="HAMAP" id="MF_01079">
    <property type="entry name" value="UPF0280"/>
    <property type="match status" value="1"/>
</dbReference>
<proteinExistence type="inferred from homology"/>
<evidence type="ECO:0000256" key="1">
    <source>
        <dbReference type="HAMAP-Rule" id="MF_01079"/>
    </source>
</evidence>
<dbReference type="NCBIfam" id="NF003324">
    <property type="entry name" value="PRK04334.1-4"/>
    <property type="match status" value="1"/>
</dbReference>
<dbReference type="InterPro" id="IPR007183">
    <property type="entry name" value="UPF0280"/>
</dbReference>
<dbReference type="HOGENOM" id="CLU_074757_0_0_2"/>
<sequence>MPESTQDPAKEPARTSIKEHFQLRETIVTIAADDSAHIEAAKEAIRVHRAALETYILADSYFQFTLEPYECPENAPEVVRRMVKAGNTMGIGPMSAVAGTISALAVEAMEKAGAKYAIVDNGGDIALINDRPVVVGIYAGQSPIKNLGLIFEPRDSITGICTSAGTVGPSISFGMADAAAIFSDDVSLADAAATALGNEVGIGKEAVEASFKVVKAVPGIKGALVIQGEYIGMWGTVPKITRAEVRHEFITKA</sequence>
<reference evidence="2 3" key="1">
    <citation type="submission" date="2014-07" db="EMBL/GenBank/DDBJ databases">
        <title>Methanogenic archaea and the global carbon cycle.</title>
        <authorList>
            <person name="Henriksen J.R."/>
            <person name="Luke J."/>
            <person name="Reinhart S."/>
            <person name="Benedict M.N."/>
            <person name="Youngblut N.D."/>
            <person name="Metcalf M.E."/>
            <person name="Whitaker R.J."/>
            <person name="Metcalf W.W."/>
        </authorList>
    </citation>
    <scope>NUCLEOTIDE SEQUENCE [LARGE SCALE GENOMIC DNA]</scope>
    <source>
        <strain evidence="2 3">T4/M</strain>
    </source>
</reference>
<dbReference type="GeneID" id="24859974"/>
<protein>
    <recommendedName>
        <fullName evidence="1">UPF0280 protein MSSIT_1177</fullName>
    </recommendedName>
</protein>
<dbReference type="Proteomes" id="UP000033111">
    <property type="component" value="Chromosome"/>
</dbReference>
<evidence type="ECO:0000313" key="2">
    <source>
        <dbReference type="EMBL" id="AKB27896.1"/>
    </source>
</evidence>
<dbReference type="OrthoDB" id="50299at2157"/>
<dbReference type="AlphaFoldDB" id="A0A0E3L848"/>